<gene>
    <name evidence="1" type="ORF">ACFOYW_02440</name>
</gene>
<evidence type="ECO:0000313" key="2">
    <source>
        <dbReference type="Proteomes" id="UP001595900"/>
    </source>
</evidence>
<dbReference type="Gene3D" id="3.30.1360.130">
    <property type="entry name" value="Dipeptide transport protein"/>
    <property type="match status" value="1"/>
</dbReference>
<dbReference type="InterPro" id="IPR027476">
    <property type="entry name" value="DppA_N"/>
</dbReference>
<dbReference type="CDD" id="cd08663">
    <property type="entry name" value="DAP_dppA_1"/>
    <property type="match status" value="1"/>
</dbReference>
<organism evidence="1 2">
    <name type="scientific">Gryllotalpicola reticulitermitis</name>
    <dbReference type="NCBI Taxonomy" id="1184153"/>
    <lineage>
        <taxon>Bacteria</taxon>
        <taxon>Bacillati</taxon>
        <taxon>Actinomycetota</taxon>
        <taxon>Actinomycetes</taxon>
        <taxon>Micrococcales</taxon>
        <taxon>Microbacteriaceae</taxon>
        <taxon>Gryllotalpicola</taxon>
    </lineage>
</organism>
<dbReference type="Gene3D" id="3.40.50.10780">
    <property type="entry name" value="Dipeptide transport protein"/>
    <property type="match status" value="1"/>
</dbReference>
<dbReference type="Pfam" id="PF04951">
    <property type="entry name" value="Peptidase_M55"/>
    <property type="match status" value="1"/>
</dbReference>
<accession>A0ABV8Q480</accession>
<reference evidence="2" key="1">
    <citation type="journal article" date="2019" name="Int. J. Syst. Evol. Microbiol.">
        <title>The Global Catalogue of Microorganisms (GCM) 10K type strain sequencing project: providing services to taxonomists for standard genome sequencing and annotation.</title>
        <authorList>
            <consortium name="The Broad Institute Genomics Platform"/>
            <consortium name="The Broad Institute Genome Sequencing Center for Infectious Disease"/>
            <person name="Wu L."/>
            <person name="Ma J."/>
        </authorList>
    </citation>
    <scope>NUCLEOTIDE SEQUENCE [LARGE SCALE GENOMIC DNA]</scope>
    <source>
        <strain evidence="2">CGMCC 1.10363</strain>
    </source>
</reference>
<keyword evidence="2" id="KW-1185">Reference proteome</keyword>
<dbReference type="Proteomes" id="UP001595900">
    <property type="component" value="Unassembled WGS sequence"/>
</dbReference>
<protein>
    <submittedName>
        <fullName evidence="1">M55 family metallopeptidase</fullName>
    </submittedName>
</protein>
<dbReference type="InterPro" id="IPR007035">
    <property type="entry name" value="Peptidase_M55"/>
</dbReference>
<comment type="caution">
    <text evidence="1">The sequence shown here is derived from an EMBL/GenBank/DDBJ whole genome shotgun (WGS) entry which is preliminary data.</text>
</comment>
<evidence type="ECO:0000313" key="1">
    <source>
        <dbReference type="EMBL" id="MFC4242217.1"/>
    </source>
</evidence>
<dbReference type="InterPro" id="IPR036177">
    <property type="entry name" value="Peptidase_M55_sf"/>
</dbReference>
<name>A0ABV8Q480_9MICO</name>
<dbReference type="EMBL" id="JBHSCN010000002">
    <property type="protein sequence ID" value="MFC4242217.1"/>
    <property type="molecule type" value="Genomic_DNA"/>
</dbReference>
<dbReference type="RefSeq" id="WP_390227022.1">
    <property type="nucleotide sequence ID" value="NZ_JBHSCN010000002.1"/>
</dbReference>
<proteinExistence type="predicted"/>
<dbReference type="SUPFAM" id="SSF63992">
    <property type="entry name" value="Dipeptide transport protein"/>
    <property type="match status" value="1"/>
</dbReference>
<dbReference type="PIRSF" id="PIRSF015853">
    <property type="entry name" value="Pep_DppA"/>
    <property type="match status" value="1"/>
</dbReference>
<sequence length="277" mass="28912">MKIFISVDLEGIAGTVDWSQGRIGGAAYEQGCRLMLGEVNAAIDGILDAGEAEIVINDSHGKMFNLDPEAIHGEASYISGGHKPMYMMQGLDASFDAQFLIGYHGSISGPPSVLSHTYNPEVFSGVRVNGQYVGESGINALVGAHYGVPIAFVSGDQVTAAELEGIAPDVVSVQTKTSVSRFAAENLHPTVSRRLIRAAAADAVASVAAGSLAAPRIAAPATVDIDFQTADMAEIATWVAGVERSGQRSVAIVGSDLLAIYRSFVAVTYITRQVGGR</sequence>